<proteinExistence type="predicted"/>
<gene>
    <name evidence="2" type="ORF">psyc5s11_32040</name>
</gene>
<protein>
    <submittedName>
        <fullName evidence="2">Uncharacterized protein</fullName>
    </submittedName>
</protein>
<dbReference type="Proteomes" id="UP000824633">
    <property type="component" value="Chromosome"/>
</dbReference>
<name>A0ABN6IYH6_9CLOT</name>
<organism evidence="2 3">
    <name type="scientific">Clostridium gelidum</name>
    <dbReference type="NCBI Taxonomy" id="704125"/>
    <lineage>
        <taxon>Bacteria</taxon>
        <taxon>Bacillati</taxon>
        <taxon>Bacillota</taxon>
        <taxon>Clostridia</taxon>
        <taxon>Eubacteriales</taxon>
        <taxon>Clostridiaceae</taxon>
        <taxon>Clostridium</taxon>
    </lineage>
</organism>
<keyword evidence="3" id="KW-1185">Reference proteome</keyword>
<dbReference type="RefSeq" id="WP_224033513.1">
    <property type="nucleotide sequence ID" value="NZ_AP024849.1"/>
</dbReference>
<reference evidence="3" key="1">
    <citation type="submission" date="2021-07" db="EMBL/GenBank/DDBJ databases">
        <title>Complete genome sequencing of a Clostridium isolate.</title>
        <authorList>
            <person name="Ueki A."/>
            <person name="Tonouchi A."/>
        </authorList>
    </citation>
    <scope>NUCLEOTIDE SEQUENCE [LARGE SCALE GENOMIC DNA]</scope>
    <source>
        <strain evidence="3">C5S11</strain>
    </source>
</reference>
<keyword evidence="1" id="KW-0472">Membrane</keyword>
<dbReference type="EMBL" id="AP024849">
    <property type="protein sequence ID" value="BCZ47137.1"/>
    <property type="molecule type" value="Genomic_DNA"/>
</dbReference>
<evidence type="ECO:0000313" key="2">
    <source>
        <dbReference type="EMBL" id="BCZ47137.1"/>
    </source>
</evidence>
<evidence type="ECO:0000256" key="1">
    <source>
        <dbReference type="SAM" id="Phobius"/>
    </source>
</evidence>
<keyword evidence="1" id="KW-0812">Transmembrane</keyword>
<keyword evidence="1" id="KW-1133">Transmembrane helix</keyword>
<accession>A0ABN6IYH6</accession>
<sequence length="91" mass="10258">MEDIVKDKIRAYCEKISMKMDKLSINIIEQGYVATDGNTSIMFDKEGNVSSLPMYHAYGKPMAKLMGKVSLIYLYIILAGVILAIIYEVMN</sequence>
<feature type="transmembrane region" description="Helical" evidence="1">
    <location>
        <begin position="70"/>
        <end position="90"/>
    </location>
</feature>
<evidence type="ECO:0000313" key="3">
    <source>
        <dbReference type="Proteomes" id="UP000824633"/>
    </source>
</evidence>